<feature type="region of interest" description="Disordered" evidence="1">
    <location>
        <begin position="109"/>
        <end position="155"/>
    </location>
</feature>
<dbReference type="OrthoDB" id="5986558at2759"/>
<evidence type="ECO:0000256" key="1">
    <source>
        <dbReference type="SAM" id="MobiDB-lite"/>
    </source>
</evidence>
<feature type="compositionally biased region" description="Low complexity" evidence="1">
    <location>
        <begin position="117"/>
        <end position="127"/>
    </location>
</feature>
<dbReference type="Proteomes" id="UP000887567">
    <property type="component" value="Unplaced"/>
</dbReference>
<reference evidence="2" key="1">
    <citation type="submission" date="2022-11" db="UniProtKB">
        <authorList>
            <consortium name="EnsemblMetazoa"/>
        </authorList>
    </citation>
    <scope>IDENTIFICATION</scope>
</reference>
<dbReference type="AlphaFoldDB" id="A0A913YHE7"/>
<sequence>MATYSPEIKSLYLKKRKRVSLLANEEFGPSYPKFNTPEMKSKLQRFCDSLEENCAVPQVGFTKDGIMKHVKDYCCEQRRYRKSKNNKPVISQGESSDEAIYQNKSVMQTEMDDDNDSTTSSTDTVPVTEEESDDGQAPISSQAIPTGSANASEFIKGSPNSIQVDASEKLSSHTTQVILKLVFGSTPNRENVCKLLTSRFGVSKKNLTLLKPTQLWEIMAQKLLSNKYVSVKEGASLESSEEVRYNCAYKNYNALSSRRRSIHCYYVKVKNNLLWRSAYTFQIDIKE</sequence>
<organism evidence="2 3">
    <name type="scientific">Exaiptasia diaphana</name>
    <name type="common">Tropical sea anemone</name>
    <name type="synonym">Aiptasia pulchella</name>
    <dbReference type="NCBI Taxonomy" id="2652724"/>
    <lineage>
        <taxon>Eukaryota</taxon>
        <taxon>Metazoa</taxon>
        <taxon>Cnidaria</taxon>
        <taxon>Anthozoa</taxon>
        <taxon>Hexacorallia</taxon>
        <taxon>Actiniaria</taxon>
        <taxon>Aiptasiidae</taxon>
        <taxon>Exaiptasia</taxon>
    </lineage>
</organism>
<accession>A0A913YHE7</accession>
<evidence type="ECO:0000313" key="3">
    <source>
        <dbReference type="Proteomes" id="UP000887567"/>
    </source>
</evidence>
<dbReference type="RefSeq" id="XP_028514438.1">
    <property type="nucleotide sequence ID" value="XM_028658637.1"/>
</dbReference>
<dbReference type="EnsemblMetazoa" id="XM_028658637.1">
    <property type="protein sequence ID" value="XP_028514438.1"/>
    <property type="gene ID" value="LOC110237427"/>
</dbReference>
<evidence type="ECO:0000313" key="2">
    <source>
        <dbReference type="EnsemblMetazoa" id="XP_028514438.1"/>
    </source>
</evidence>
<protein>
    <submittedName>
        <fullName evidence="2">Uncharacterized protein</fullName>
    </submittedName>
</protein>
<dbReference type="GeneID" id="110237427"/>
<feature type="compositionally biased region" description="Polar residues" evidence="1">
    <location>
        <begin position="138"/>
        <end position="151"/>
    </location>
</feature>
<keyword evidence="3" id="KW-1185">Reference proteome</keyword>
<proteinExistence type="predicted"/>
<name>A0A913YHE7_EXADI</name>